<dbReference type="Pfam" id="PF20773">
    <property type="entry name" value="InhA-like_MAM"/>
    <property type="match status" value="1"/>
</dbReference>
<feature type="domain" description="PKD-like" evidence="4">
    <location>
        <begin position="1061"/>
        <end position="1134"/>
    </location>
</feature>
<dbReference type="InterPro" id="IPR013783">
    <property type="entry name" value="Ig-like_fold"/>
</dbReference>
<dbReference type="InterPro" id="IPR045829">
    <property type="entry name" value="PKD_6"/>
</dbReference>
<dbReference type="InterPro" id="IPR014756">
    <property type="entry name" value="Ig_E-set"/>
</dbReference>
<feature type="domain" description="PKD-like" evidence="3">
    <location>
        <begin position="1993"/>
        <end position="2080"/>
    </location>
</feature>
<dbReference type="Pfam" id="PF19406">
    <property type="entry name" value="PKD_5"/>
    <property type="match status" value="4"/>
</dbReference>
<evidence type="ECO:0000259" key="3">
    <source>
        <dbReference type="Pfam" id="PF19406"/>
    </source>
</evidence>
<evidence type="ECO:0000256" key="1">
    <source>
        <dbReference type="ARBA" id="ARBA00022729"/>
    </source>
</evidence>
<dbReference type="RefSeq" id="WP_379851124.1">
    <property type="nucleotide sequence ID" value="NZ_JBHZPY010000004.1"/>
</dbReference>
<dbReference type="InterPro" id="IPR026444">
    <property type="entry name" value="Secre_tail"/>
</dbReference>
<protein>
    <submittedName>
        <fullName evidence="5">PKD-like domain-containing protein</fullName>
    </submittedName>
</protein>
<comment type="caution">
    <text evidence="5">The sequence shown here is derived from an EMBL/GenBank/DDBJ whole genome shotgun (WGS) entry which is preliminary data.</text>
</comment>
<dbReference type="SUPFAM" id="SSF81296">
    <property type="entry name" value="E set domains"/>
    <property type="match status" value="1"/>
</dbReference>
<feature type="domain" description="PKD-like" evidence="3">
    <location>
        <begin position="2087"/>
        <end position="2173"/>
    </location>
</feature>
<evidence type="ECO:0000313" key="6">
    <source>
        <dbReference type="Proteomes" id="UP001600107"/>
    </source>
</evidence>
<name>A0ABW6I3Q3_9FLAO</name>
<evidence type="ECO:0000259" key="2">
    <source>
        <dbReference type="Pfam" id="PF18962"/>
    </source>
</evidence>
<keyword evidence="6" id="KW-1185">Reference proteome</keyword>
<feature type="domain" description="PKD-like" evidence="3">
    <location>
        <begin position="2370"/>
        <end position="2455"/>
    </location>
</feature>
<feature type="domain" description="PKD-like" evidence="3">
    <location>
        <begin position="2462"/>
        <end position="2546"/>
    </location>
</feature>
<evidence type="ECO:0000259" key="4">
    <source>
        <dbReference type="Pfam" id="PF19408"/>
    </source>
</evidence>
<dbReference type="NCBIfam" id="TIGR04183">
    <property type="entry name" value="Por_Secre_tail"/>
    <property type="match status" value="1"/>
</dbReference>
<dbReference type="Proteomes" id="UP001600107">
    <property type="component" value="Unassembled WGS sequence"/>
</dbReference>
<evidence type="ECO:0000313" key="5">
    <source>
        <dbReference type="EMBL" id="MFE3870907.1"/>
    </source>
</evidence>
<keyword evidence="1" id="KW-0732">Signal</keyword>
<accession>A0ABW6I3Q3</accession>
<organism evidence="5 6">
    <name type="scientific">Flavobacterium zhoui</name>
    <dbReference type="NCBI Taxonomy" id="3230414"/>
    <lineage>
        <taxon>Bacteria</taxon>
        <taxon>Pseudomonadati</taxon>
        <taxon>Bacteroidota</taxon>
        <taxon>Flavobacteriia</taxon>
        <taxon>Flavobacteriales</taxon>
        <taxon>Flavobacteriaceae</taxon>
        <taxon>Flavobacterium</taxon>
    </lineage>
</organism>
<reference evidence="5 6" key="1">
    <citation type="submission" date="2024-06" db="EMBL/GenBank/DDBJ databases">
        <title>Flavobacterium spp. isolated from glacier.</title>
        <authorList>
            <person name="Han D."/>
        </authorList>
    </citation>
    <scope>NUCLEOTIDE SEQUENCE [LARGE SCALE GENOMIC DNA]</scope>
    <source>
        <strain evidence="5 6">ZS1P70</strain>
    </source>
</reference>
<proteinExistence type="predicted"/>
<dbReference type="Pfam" id="PF18962">
    <property type="entry name" value="Por_Secre_tail"/>
    <property type="match status" value="1"/>
</dbReference>
<dbReference type="Gene3D" id="2.60.40.10">
    <property type="entry name" value="Immunoglobulins"/>
    <property type="match status" value="7"/>
</dbReference>
<gene>
    <name evidence="5" type="ORF">ACFX5F_06690</name>
</gene>
<dbReference type="EMBL" id="JBHZPY010000004">
    <property type="protein sequence ID" value="MFE3870907.1"/>
    <property type="molecule type" value="Genomic_DNA"/>
</dbReference>
<dbReference type="InterPro" id="IPR045828">
    <property type="entry name" value="PKD_Bacteroidetes"/>
</dbReference>
<feature type="domain" description="Secretion system C-terminal sorting" evidence="2">
    <location>
        <begin position="3659"/>
        <end position="3728"/>
    </location>
</feature>
<sequence>MKKKYFDFHINLFSALKFLKTYQIFLVVLFVFLSVNNSFAQTISSFSPTTACRNSNAPVIITGTGFTAATAVKFNGVTAAFVINNDTQITATLPAGTTTGTIVVTPLTGADIISSGTFTVNPNVAPSVSILANPVGSICSGTSVTFTATPVNGGSNPTYQWYVAGILVGSSSPTFTTSTLVNGNQVKVEMTSNAICPIPATVTSNILTMTVNPVLTVSVTIQASQTTFCTGTSVTFSINTLTNGGLTPSYQWKRNGSAIGTNTNSFTSSTLSNNDVITLDVTSSAICASPAMVTSNSIQVTVNPNLPASVTIVSSDADNIICAGTSVTFTATPINGGTTPVYQWYVGATPVGSNSTTYITSGLTNGQSVSVVMTSNALCATGSPATSNAIVTTVNPNLPASVTIVSSDADNIICAGTSATFTATPTNGGTTPVYQWYVGATPVGSNSTTYTSSSLTTGQSVTVVMTSNALCETGSPATSNAIVTTVNPNLPASVTIVSSDADSIICAGTIVTFTATPTNGGTIPIYQWYVGATPVGSNSTTYTTSGLTTGQTVTVVMTSNAVCATGSPATSNAIATTVNPNLPASVSIVSSDADNIICAGTSVIFTATPTNGGATPVYQWYVGATPVGSNSTTYTTSGLTTGQSVSVVMTSNVVCATGSPTTSNAIVTAVNPNLPASVTIVSSDADNIICAGTSVTFTATPTNGGTTPVYQWYLGATAVGSNSTTYTTSGLTTGQSVMVVMTSNAVCSTGSPATSNAIVTMVNPNLPVSLDASGSATTICLGTSVTFTATPTNGGATPTYQWKVNGINAGTNSNTFTTTTLTNGQIVTVVLTSSATCATGNPATSAGITMTVNPNLPVSVSIAASATTICTGTSVIFTATPTNGGATPAYQWQVNGVNAGTNSNTFTTSSLTNGQLVTVILTSNASPCATGNPATSSSITMAVSQNPTITLTSASSTTAQNVCRTSPITNTTYAIGGGGTGGTITWSPSTPAGITGSYSGGIFTISGTPTVAVTAGTYTYTVNTSGSAPCANVTATGTIKVWVGNPANWGNGNPDDIKFYSNSNSVCPSFSGLRYTVAAVTNALSYQWTLPTGFTITSGAGTNDILVSANGTAISGVISVIAVNPCGNNTAKTNNITVGSFAAVDAGLDILRCDVLPINLSATLQGAAASITWSAPSGSFNNVNSLTAIYTPAITSGSVTLTAITNDPAGTCPATNDTLIITINQPSVAPTSVSTSASTICNGSSITLTQTGGTLGTGANWKWYSDATFITNVGTSAAANASLTISPAATTTYYLRAESSTGTPCTANVAAAGNVSVTVNQPSVAPTSLNTSASPICNGSSITLTQTGGTLGNGASWKWYSDAAFTTTIGTSAAANASLTISPAATTTYYLRAESSTGAPCIANVAAAGSVTISVNQPSVAPTSVSTSASPICNGSSITLTQTGGTLGTGASWKWYSDAAFTTTVGTSAAANASLTISPAATTTYYLRAESSTGAPCIGNVAAAGSVTIAVNQPSVAPTSVSTSASPICNGSSITLTQTGGTLGTGAIWKWYSDAAFTTTVGTSAAANASLTISPAATTTYYLRAESSTGAPCTANIAATGNVMVTVNQQINISTQPTLAQTLCSGNSASFSVTATGTGLTYQWRKGTTFLSNVGNISGATSANLTINPVLSGNAATDYNVVITGTAPCSAVTSNNSALVVNDAVVITSQPAATQTLCSGGTATLSVNAAGAGLVYQWRKGSTNLVNGTNIAGATLSTLTLSNLQTTDAVNNYNVVITGASPCTPLTSNNSILVINRLVDINTQPSNVGVCVSNPAIFGIVASGDGLTYQWYKGTIGSGVAVVNSANITGATANVLNFAQAALTDDGPYYAIVSGIAPCAAITSNQVTLNVDQSIAITSQPISKTICEDTPNVSFSVAANAGGDPLTYQWRKNSVNIVGATASTFMISTGTLTSAGNYDVVISGPSGYTCTSILSAAAILTINPKPIGSATTQTICSGSSTNVALNSTVSGTTFSWIAAIQTNPTGGTITGFSDSSGNIIAQSLTNTGTSAGTIRYTITPSVNSCIGITFTVDVTVNPAPVGSATAQTICSGLTTSVTLNSTVIGTTYSWTAAIQTSPTAGTITGFSNGTQNTIVQTLNNTGTTAGVIRYTVTPTANSCSGAAFTVDVTVNPNSTIVLSSVSGSDNSTNCVNTVLNISYAIGGGGNNASITSGALPAGVNGSYNSGTRVFTISGTPSAVGTFSYTVTTQGLCSNASLSGSITVNPDSTINLNLGTGSDNQTKCINSAITSIKYTISNGGTNPSIAWNPGPANFIGSYDSAAGVYTISGSSAAAGTFNYTISTAGSCINSSLTGQITVNPNPVGSAVSQLICSGSVSNVVLNPSTGGTTFAWTAASQTTPTGGSISGFGSGSGASIAQTLTNTGTTSGSIRYTVTPTANSCPGSPFTVDVTVNPKPNGSAIAQTVCSSVKTNVPLNSTVSGTTFTWTSAIISMPTGGTISGFNNGTTNTIAETLSNSGTTAGVIRYTVTPTANNCSGAVFTVDVTVNAPSVGGTTTITSTTNPSNVDNGTTKLTDCHSSGGVIRLNGNVGTVVRWETSTNAGGTWIPRGNAGSLTYNYTGITAATIFRAVIQNSSCTIVNSGISTLFIIPNIKPSPVSAIPSTICEGESTQLSSDSGFSSSQNLESGGLFNQANPPGWLVDDKIFPASGDNGVNNEFSETNGNAGDEYDSGDGKFAITRGNRTSVMQTPVFDLIGLTSANLTFDHAYKLDAVNDYAEVKISLDGGLTYTVTLATFNGNTSIKNPFKNSNPANSISLNLNAYLGYSNIKIGFFFYGTVNAAGTKVPNVGSTWAIDNVKIPQAPDPLLTSQWKNLNNNAIISVTNTTRVTVTPPVTTTYEVTSFLNGCTSYGTEGTTYVTVTVNKRPTANIGPDQTICYDGTATFSVALTGVMPWTVTYTNGVTSTTVNNINTNPFLFSVPNIKADVTYTITASNDKNCTPFPGGITGSAKVTVLLGRTGWWTGLVSTDWFDCKNWEQGLPSFTVDANILPTVANGNRLPVIDKTSAFAIPYGGIASAKDMIITTAGSVTMVSTNNSELQISGNWRNSGAFIPGTGTATFNGATANQIQTINAGIKTKETFYNLTTNNSAVAKGISVVDGFELTVLNNLTLTQGDLRLTGEAQLIQAGIAANPAGGSGKLLRDQQGQKNSFNYNYWCSPVSTNSIDYSIGSVMRDGTSMTNTYTDVSNFSPSTISFIDGAYSADGPSSPIITSNRWLWAFNSPALSDPLLNYYQWKYIGSTGSIKVGEGFTMKGTGGIAPLSATQNYVFVGKPNSGTISLSLTKDQTYLIGNPYPSALDADEFIKDNIKETINGKVGRNTENIFNGALYFWDHFDLSNNHYLAEYQGGYATYTLIGGTAAVADSPLTAGGTGSKIPERYIPVGQGFFVDAFVDDGLSGGITSPICPTGCNIIFKNSQRAFVRELSGGSLFMKPNATTKSSTAEIDIRSKIRLGFDSPVGAHRQLLVGVDPNTTNQFDIGYDGLMFDTNDNDMFWEISNSQFVIQGVPNFDDTQILPLGITVAKEGVSTIKIDALENMPNSTKIYLYDNVTGIYHELRESAFEISLTIGEYNNRFSLRFADKTLKVDDFILPENIFIYFTNNTKTLNIKNNFINGTVNKVFLFNLLGQAIANWDVEEQKQNSIQIPIKNVPSGVYFVKVKTTKGVFSKKIIIR</sequence>
<dbReference type="Pfam" id="PF19408">
    <property type="entry name" value="PKD_6"/>
    <property type="match status" value="1"/>
</dbReference>